<dbReference type="SUPFAM" id="SSF48264">
    <property type="entry name" value="Cytochrome P450"/>
    <property type="match status" value="2"/>
</dbReference>
<evidence type="ECO:0008006" key="10">
    <source>
        <dbReference type="Google" id="ProtNLM"/>
    </source>
</evidence>
<evidence type="ECO:0000256" key="5">
    <source>
        <dbReference type="ARBA" id="ARBA00023033"/>
    </source>
</evidence>
<keyword evidence="6" id="KW-0349">Heme</keyword>
<name>A0A9N9VA63_9HYPO</name>
<keyword evidence="7" id="KW-0472">Membrane</keyword>
<dbReference type="OrthoDB" id="1055148at2759"/>
<dbReference type="Proteomes" id="UP000696573">
    <property type="component" value="Unassembled WGS sequence"/>
</dbReference>
<dbReference type="InterPro" id="IPR036396">
    <property type="entry name" value="Cyt_P450_sf"/>
</dbReference>
<keyword evidence="7" id="KW-1133">Transmembrane helix</keyword>
<evidence type="ECO:0000256" key="4">
    <source>
        <dbReference type="ARBA" id="ARBA00023004"/>
    </source>
</evidence>
<dbReference type="PRINTS" id="PR00463">
    <property type="entry name" value="EP450I"/>
</dbReference>
<evidence type="ECO:0000313" key="8">
    <source>
        <dbReference type="EMBL" id="CAH0019782.1"/>
    </source>
</evidence>
<evidence type="ECO:0000256" key="1">
    <source>
        <dbReference type="ARBA" id="ARBA00010617"/>
    </source>
</evidence>
<dbReference type="PRINTS" id="PR00385">
    <property type="entry name" value="P450"/>
</dbReference>
<comment type="cofactor">
    <cofactor evidence="6">
        <name>heme</name>
        <dbReference type="ChEBI" id="CHEBI:30413"/>
    </cofactor>
</comment>
<organism evidence="8 9">
    <name type="scientific">Clonostachys rhizophaga</name>
    <dbReference type="NCBI Taxonomy" id="160324"/>
    <lineage>
        <taxon>Eukaryota</taxon>
        <taxon>Fungi</taxon>
        <taxon>Dikarya</taxon>
        <taxon>Ascomycota</taxon>
        <taxon>Pezizomycotina</taxon>
        <taxon>Sordariomycetes</taxon>
        <taxon>Hypocreomycetidae</taxon>
        <taxon>Hypocreales</taxon>
        <taxon>Bionectriaceae</taxon>
        <taxon>Clonostachys</taxon>
    </lineage>
</organism>
<dbReference type="PROSITE" id="PS00086">
    <property type="entry name" value="CYTOCHROME_P450"/>
    <property type="match status" value="1"/>
</dbReference>
<feature type="binding site" description="axial binding residue" evidence="6">
    <location>
        <position position="462"/>
    </location>
    <ligand>
        <name>heme</name>
        <dbReference type="ChEBI" id="CHEBI:30413"/>
    </ligand>
    <ligandPart>
        <name>Fe</name>
        <dbReference type="ChEBI" id="CHEBI:18248"/>
    </ligandPart>
</feature>
<proteinExistence type="inferred from homology"/>
<evidence type="ECO:0000313" key="9">
    <source>
        <dbReference type="Proteomes" id="UP000696573"/>
    </source>
</evidence>
<dbReference type="InterPro" id="IPR002401">
    <property type="entry name" value="Cyt_P450_E_grp-I"/>
</dbReference>
<dbReference type="EMBL" id="CABFNQ020000593">
    <property type="protein sequence ID" value="CAH0019782.1"/>
    <property type="molecule type" value="Genomic_DNA"/>
</dbReference>
<dbReference type="GO" id="GO:0020037">
    <property type="term" value="F:heme binding"/>
    <property type="evidence" value="ECO:0007669"/>
    <property type="project" value="InterPro"/>
</dbReference>
<keyword evidence="2 6" id="KW-0479">Metal-binding</keyword>
<evidence type="ECO:0000256" key="3">
    <source>
        <dbReference type="ARBA" id="ARBA00023002"/>
    </source>
</evidence>
<sequence length="994" mass="114537">MIQKRIMDYLSQLNLTWMFKKSLSLIFISFAILGISFIVTYDKRRKHLPPGPKGLPFIGNLKPLSNPDEIPNITRGWALEYGPIVYTRMGVGDWIWVNSALVAKELFDRRGSKYSSRPRMPMAFEATSNQNREIFMPYGERWRKLRKLSHAALNLNTSATYKPIQDFESKQVMYEFLHTKDDMAFHDINRRYSASVIMTVTYGHRVADWNDRYIKKIYEVLEHFTLMSEPGAWLVDALPSLASLPSWMVQNWWKIGREWFEYDRQVYLEFYLDLVKQIQNGTAPDCVIRDFYESGLEKKGINDEQAAYAAGGLVEAGSESTSTVINAWILACQIYPDVAKSAQEELDRVIGNDRMPGFEDEDNLPYIRAMVKETLRFWPVTKPGMNHATTEDDWYNGHFIPKGSVVMLNWWAIHYDEKRWDHPEEFDPTRYLDDKYTTAESVNLADGDARDHFAYGAGRRICSGMHLAQNSLYINMARTLWGFNIKCGKDENGVPIQPVLKTEPGFLMVPARFHAVLEPRSQKHADIIDKAWKEAEPLGVMIQRKKAHYLYVLPRILRYRNRPEGFPPDGPIATMKLGNLNMFLLNDPAVFCDLLEKRSNNYSCRPDLYARQKMYHVRLNVKSADRYLPYQHCDSLQLLDDIVDRPDAWLEHIQRYTASISTTVLYGWRTPYTNTGYVKDLLEWMEVTSDALNFQLVDFYPSLRILYKVLPSWVLPNKRKLENLQKLENRVFYDLLGKAKEKLEAGEAHPSFIRDMLMDQDHDRLDDRQIANNAAHGFGAAMDTSANTLVGFIKAMVMFPDVQAKGQEEIDAVIGSAPSPISAAVPHAAKEDDVYNGMVIPKGSMMMINVWTLNHDRSSNPRDFDPTRYAPEATLVENNSINQDSPRRMHFTFGAGRRVCPGFHVAERNIFIVVSRLLWGFGFYRARDASGKIIPINRDAVTPGLIVRPEDFECTIKVRSKSREEFIRKSWSDAQENLDSEGNFTPEFIKASFK</sequence>
<dbReference type="PANTHER" id="PTHR46300:SF2">
    <property type="entry name" value="CYTOCHROME P450 MONOOXYGENASE ALNH-RELATED"/>
    <property type="match status" value="1"/>
</dbReference>
<evidence type="ECO:0000256" key="6">
    <source>
        <dbReference type="PIRSR" id="PIRSR602401-1"/>
    </source>
</evidence>
<dbReference type="GO" id="GO:0004497">
    <property type="term" value="F:monooxygenase activity"/>
    <property type="evidence" value="ECO:0007669"/>
    <property type="project" value="UniProtKB-KW"/>
</dbReference>
<dbReference type="Pfam" id="PF00067">
    <property type="entry name" value="p450"/>
    <property type="match status" value="2"/>
</dbReference>
<gene>
    <name evidence="8" type="ORF">CRHIZ90672A_00013529</name>
</gene>
<reference evidence="8" key="1">
    <citation type="submission" date="2021-10" db="EMBL/GenBank/DDBJ databases">
        <authorList>
            <person name="Piombo E."/>
        </authorList>
    </citation>
    <scope>NUCLEOTIDE SEQUENCE</scope>
</reference>
<comment type="caution">
    <text evidence="8">The sequence shown here is derived from an EMBL/GenBank/DDBJ whole genome shotgun (WGS) entry which is preliminary data.</text>
</comment>
<keyword evidence="7" id="KW-0812">Transmembrane</keyword>
<protein>
    <recommendedName>
        <fullName evidence="10">Cytochrome P450</fullName>
    </recommendedName>
</protein>
<dbReference type="InterPro" id="IPR001128">
    <property type="entry name" value="Cyt_P450"/>
</dbReference>
<keyword evidence="4 6" id="KW-0408">Iron</keyword>
<feature type="transmembrane region" description="Helical" evidence="7">
    <location>
        <begin position="21"/>
        <end position="41"/>
    </location>
</feature>
<dbReference type="InterPro" id="IPR050364">
    <property type="entry name" value="Cytochrome_P450_fung"/>
</dbReference>
<dbReference type="PANTHER" id="PTHR46300">
    <property type="entry name" value="P450, PUTATIVE (EUROFUNG)-RELATED-RELATED"/>
    <property type="match status" value="1"/>
</dbReference>
<comment type="similarity">
    <text evidence="1">Belongs to the cytochrome P450 family.</text>
</comment>
<evidence type="ECO:0000256" key="2">
    <source>
        <dbReference type="ARBA" id="ARBA00022723"/>
    </source>
</evidence>
<keyword evidence="9" id="KW-1185">Reference proteome</keyword>
<dbReference type="GO" id="GO:0005506">
    <property type="term" value="F:iron ion binding"/>
    <property type="evidence" value="ECO:0007669"/>
    <property type="project" value="InterPro"/>
</dbReference>
<keyword evidence="5" id="KW-0503">Monooxygenase</keyword>
<dbReference type="GO" id="GO:0016705">
    <property type="term" value="F:oxidoreductase activity, acting on paired donors, with incorporation or reduction of molecular oxygen"/>
    <property type="evidence" value="ECO:0007669"/>
    <property type="project" value="InterPro"/>
</dbReference>
<dbReference type="InterPro" id="IPR017972">
    <property type="entry name" value="Cyt_P450_CS"/>
</dbReference>
<dbReference type="AlphaFoldDB" id="A0A9N9VA63"/>
<evidence type="ECO:0000256" key="7">
    <source>
        <dbReference type="SAM" id="Phobius"/>
    </source>
</evidence>
<dbReference type="CDD" id="cd11065">
    <property type="entry name" value="CYP64-like"/>
    <property type="match status" value="1"/>
</dbReference>
<dbReference type="Gene3D" id="1.10.630.10">
    <property type="entry name" value="Cytochrome P450"/>
    <property type="match status" value="2"/>
</dbReference>
<accession>A0A9N9VA63</accession>
<keyword evidence="3" id="KW-0560">Oxidoreductase</keyword>